<proteinExistence type="inferred from homology"/>
<evidence type="ECO:0000256" key="3">
    <source>
        <dbReference type="ARBA" id="ARBA00023082"/>
    </source>
</evidence>
<dbReference type="PANTHER" id="PTHR43133:SF46">
    <property type="entry name" value="RNA POLYMERASE SIGMA-70 FACTOR ECF SUBFAMILY"/>
    <property type="match status" value="1"/>
</dbReference>
<dbReference type="InterPro" id="IPR036388">
    <property type="entry name" value="WH-like_DNA-bd_sf"/>
</dbReference>
<evidence type="ECO:0000256" key="2">
    <source>
        <dbReference type="ARBA" id="ARBA00023015"/>
    </source>
</evidence>
<dbReference type="Gene3D" id="1.10.10.10">
    <property type="entry name" value="Winged helix-like DNA-binding domain superfamily/Winged helix DNA-binding domain"/>
    <property type="match status" value="1"/>
</dbReference>
<sequence>MSEERDALERLMREYGRDVWNYVFAMVRDRHLADDLVQETFLKVYRHWRSFRGECAERTWIFRIARNAVYDYRRSAFWRKVLPVAVVARREAGPSAEQAVLERELANDAWRLVMRLPVKYREVIVLFAHHQLSLQEIADVLGISVGTVKSRLFHARRKLTEWKGGRAPDSGFRS</sequence>
<dbReference type="InterPro" id="IPR013325">
    <property type="entry name" value="RNA_pol_sigma_r2"/>
</dbReference>
<evidence type="ECO:0000256" key="4">
    <source>
        <dbReference type="ARBA" id="ARBA00023125"/>
    </source>
</evidence>
<dbReference type="InterPro" id="IPR007627">
    <property type="entry name" value="RNA_pol_sigma70_r2"/>
</dbReference>
<keyword evidence="4 6" id="KW-0238">DNA-binding</keyword>
<dbReference type="PROSITE" id="PS01063">
    <property type="entry name" value="SIGMA70_ECF"/>
    <property type="match status" value="1"/>
</dbReference>
<dbReference type="GO" id="GO:0003677">
    <property type="term" value="F:DNA binding"/>
    <property type="evidence" value="ECO:0007669"/>
    <property type="project" value="UniProtKB-KW"/>
</dbReference>
<dbReference type="SUPFAM" id="SSF88946">
    <property type="entry name" value="Sigma2 domain of RNA polymerase sigma factors"/>
    <property type="match status" value="1"/>
</dbReference>
<dbReference type="AlphaFoldDB" id="A0A2A6E0D9"/>
<dbReference type="InterPro" id="IPR013249">
    <property type="entry name" value="RNA_pol_sigma70_r4_t2"/>
</dbReference>
<dbReference type="PANTHER" id="PTHR43133">
    <property type="entry name" value="RNA POLYMERASE ECF-TYPE SIGMA FACTO"/>
    <property type="match status" value="1"/>
</dbReference>
<dbReference type="GO" id="GO:0016987">
    <property type="term" value="F:sigma factor activity"/>
    <property type="evidence" value="ECO:0007669"/>
    <property type="project" value="UniProtKB-KW"/>
</dbReference>
<dbReference type="InterPro" id="IPR013324">
    <property type="entry name" value="RNA_pol_sigma_r3/r4-like"/>
</dbReference>
<dbReference type="InterPro" id="IPR014284">
    <property type="entry name" value="RNA_pol_sigma-70_dom"/>
</dbReference>
<feature type="domain" description="RNA polymerase sigma factor 70 region 4 type 2" evidence="8">
    <location>
        <begin position="110"/>
        <end position="159"/>
    </location>
</feature>
<evidence type="ECO:0000256" key="5">
    <source>
        <dbReference type="ARBA" id="ARBA00023163"/>
    </source>
</evidence>
<feature type="domain" description="RNA polymerase sigma-70 region 2" evidence="7">
    <location>
        <begin position="11"/>
        <end position="76"/>
    </location>
</feature>
<evidence type="ECO:0000313" key="10">
    <source>
        <dbReference type="Proteomes" id="UP000243688"/>
    </source>
</evidence>
<evidence type="ECO:0000256" key="1">
    <source>
        <dbReference type="ARBA" id="ARBA00010641"/>
    </source>
</evidence>
<gene>
    <name evidence="9" type="ORF">BLM47_05505</name>
</gene>
<protein>
    <recommendedName>
        <fullName evidence="6">RNA polymerase sigma factor</fullName>
    </recommendedName>
</protein>
<dbReference type="EMBL" id="MOXJ01000009">
    <property type="protein sequence ID" value="PDO10788.1"/>
    <property type="molecule type" value="Genomic_DNA"/>
</dbReference>
<dbReference type="GO" id="GO:0006352">
    <property type="term" value="P:DNA-templated transcription initiation"/>
    <property type="evidence" value="ECO:0007669"/>
    <property type="project" value="InterPro"/>
</dbReference>
<dbReference type="SUPFAM" id="SSF88659">
    <property type="entry name" value="Sigma3 and sigma4 domains of RNA polymerase sigma factors"/>
    <property type="match status" value="1"/>
</dbReference>
<dbReference type="Proteomes" id="UP000243688">
    <property type="component" value="Unassembled WGS sequence"/>
</dbReference>
<keyword evidence="2 6" id="KW-0805">Transcription regulation</keyword>
<dbReference type="Gene3D" id="1.10.1740.10">
    <property type="match status" value="1"/>
</dbReference>
<comment type="similarity">
    <text evidence="1 6">Belongs to the sigma-70 factor family. ECF subfamily.</text>
</comment>
<dbReference type="InterPro" id="IPR000838">
    <property type="entry name" value="RNA_pol_sigma70_ECF_CS"/>
</dbReference>
<accession>A0A2A6E0D9</accession>
<evidence type="ECO:0000256" key="6">
    <source>
        <dbReference type="RuleBase" id="RU000716"/>
    </source>
</evidence>
<keyword evidence="3 6" id="KW-0731">Sigma factor</keyword>
<organism evidence="9 10">
    <name type="scientific">Candidatus Reconcilbacillus cellulovorans</name>
    <dbReference type="NCBI Taxonomy" id="1906605"/>
    <lineage>
        <taxon>Bacteria</taxon>
        <taxon>Bacillati</taxon>
        <taxon>Bacillota</taxon>
        <taxon>Bacilli</taxon>
        <taxon>Bacillales</taxon>
        <taxon>Paenibacillaceae</taxon>
        <taxon>Candidatus Reconcilbacillus</taxon>
    </lineage>
</organism>
<comment type="caution">
    <text evidence="9">The sequence shown here is derived from an EMBL/GenBank/DDBJ whole genome shotgun (WGS) entry which is preliminary data.</text>
</comment>
<dbReference type="InterPro" id="IPR039425">
    <property type="entry name" value="RNA_pol_sigma-70-like"/>
</dbReference>
<evidence type="ECO:0000313" key="9">
    <source>
        <dbReference type="EMBL" id="PDO10788.1"/>
    </source>
</evidence>
<reference evidence="9 10" key="1">
    <citation type="submission" date="2016-12" db="EMBL/GenBank/DDBJ databases">
        <title>Candidatus Reconcilibacillus cellulovorans genome.</title>
        <authorList>
            <person name="Kolinko S."/>
            <person name="Wu Y.-W."/>
            <person name="Tachea F."/>
            <person name="Denzel E."/>
            <person name="Hiras J."/>
            <person name="Baecker N."/>
            <person name="Chan L.J."/>
            <person name="Eichorst S.A."/>
            <person name="Frey D."/>
            <person name="Adams P.D."/>
            <person name="Pray T."/>
            <person name="Tanjore D."/>
            <person name="Petzold C.J."/>
            <person name="Gladden J.M."/>
            <person name="Simmons B.A."/>
            <person name="Singer S.W."/>
        </authorList>
    </citation>
    <scope>NUCLEOTIDE SEQUENCE [LARGE SCALE GENOMIC DNA]</scope>
    <source>
        <strain evidence="9">JTherm</strain>
    </source>
</reference>
<evidence type="ECO:0000259" key="8">
    <source>
        <dbReference type="Pfam" id="PF08281"/>
    </source>
</evidence>
<dbReference type="Pfam" id="PF08281">
    <property type="entry name" value="Sigma70_r4_2"/>
    <property type="match status" value="1"/>
</dbReference>
<dbReference type="NCBIfam" id="TIGR02937">
    <property type="entry name" value="sigma70-ECF"/>
    <property type="match status" value="1"/>
</dbReference>
<dbReference type="CDD" id="cd06171">
    <property type="entry name" value="Sigma70_r4"/>
    <property type="match status" value="1"/>
</dbReference>
<keyword evidence="5 6" id="KW-0804">Transcription</keyword>
<evidence type="ECO:0000259" key="7">
    <source>
        <dbReference type="Pfam" id="PF04542"/>
    </source>
</evidence>
<dbReference type="Pfam" id="PF04542">
    <property type="entry name" value="Sigma70_r2"/>
    <property type="match status" value="1"/>
</dbReference>
<dbReference type="GO" id="GO:0006950">
    <property type="term" value="P:response to stress"/>
    <property type="evidence" value="ECO:0007669"/>
    <property type="project" value="UniProtKB-ARBA"/>
</dbReference>
<name>A0A2A6E0D9_9BACL</name>